<accession>E7RVZ0</accession>
<dbReference type="eggNOG" id="COG5501">
    <property type="taxonomic scope" value="Bacteria"/>
</dbReference>
<gene>
    <name evidence="2" type="ORF">HMPREF0551_0961</name>
</gene>
<protein>
    <submittedName>
        <fullName evidence="2">Sulfur oxidation protein SoxZ</fullName>
    </submittedName>
</protein>
<feature type="domain" description="Sulphur oxidation protein SoxZ" evidence="1">
    <location>
        <begin position="16"/>
        <end position="102"/>
    </location>
</feature>
<organism evidence="2 3">
    <name type="scientific">Lautropia mirabilis ATCC 51599</name>
    <dbReference type="NCBI Taxonomy" id="887898"/>
    <lineage>
        <taxon>Bacteria</taxon>
        <taxon>Pseudomonadati</taxon>
        <taxon>Pseudomonadota</taxon>
        <taxon>Betaproteobacteria</taxon>
        <taxon>Burkholderiales</taxon>
        <taxon>Burkholderiaceae</taxon>
        <taxon>Lautropia</taxon>
    </lineage>
</organism>
<dbReference type="Proteomes" id="UP000011021">
    <property type="component" value="Unassembled WGS sequence"/>
</dbReference>
<evidence type="ECO:0000313" key="3">
    <source>
        <dbReference type="Proteomes" id="UP000011021"/>
    </source>
</evidence>
<dbReference type="EMBL" id="AEQP01000003">
    <property type="protein sequence ID" value="EFV95473.1"/>
    <property type="molecule type" value="Genomic_DNA"/>
</dbReference>
<dbReference type="InterPro" id="IPR014756">
    <property type="entry name" value="Ig_E-set"/>
</dbReference>
<name>E7RVZ0_9BURK</name>
<proteinExistence type="predicted"/>
<dbReference type="HOGENOM" id="CLU_172621_0_1_4"/>
<keyword evidence="3" id="KW-1185">Reference proteome</keyword>
<evidence type="ECO:0000259" key="1">
    <source>
        <dbReference type="Pfam" id="PF08770"/>
    </source>
</evidence>
<dbReference type="AlphaFoldDB" id="E7RVZ0"/>
<comment type="caution">
    <text evidence="2">The sequence shown here is derived from an EMBL/GenBank/DDBJ whole genome shotgun (WGS) entry which is preliminary data.</text>
</comment>
<dbReference type="RefSeq" id="WP_005673160.1">
    <property type="nucleotide sequence ID" value="NZ_CP146288.1"/>
</dbReference>
<dbReference type="InterPro" id="IPR014880">
    <property type="entry name" value="SoxZ_dom"/>
</dbReference>
<reference evidence="2 3" key="1">
    <citation type="submission" date="2010-12" db="EMBL/GenBank/DDBJ databases">
        <authorList>
            <person name="Muzny D."/>
            <person name="Qin X."/>
            <person name="Deng J."/>
            <person name="Jiang H."/>
            <person name="Liu Y."/>
            <person name="Qu J."/>
            <person name="Song X.-Z."/>
            <person name="Zhang L."/>
            <person name="Thornton R."/>
            <person name="Coyle M."/>
            <person name="Francisco L."/>
            <person name="Jackson L."/>
            <person name="Javaid M."/>
            <person name="Korchina V."/>
            <person name="Kovar C."/>
            <person name="Mata R."/>
            <person name="Mathew T."/>
            <person name="Ngo R."/>
            <person name="Nguyen L."/>
            <person name="Nguyen N."/>
            <person name="Okwuonu G."/>
            <person name="Ongeri F."/>
            <person name="Pham C."/>
            <person name="Simmons D."/>
            <person name="Wilczek-Boney K."/>
            <person name="Hale W."/>
            <person name="Jakkamsetti A."/>
            <person name="Pham P."/>
            <person name="Ruth R."/>
            <person name="San Lucas F."/>
            <person name="Warren J."/>
            <person name="Zhang J."/>
            <person name="Zhao Z."/>
            <person name="Zhou C."/>
            <person name="Zhu D."/>
            <person name="Lee S."/>
            <person name="Bess C."/>
            <person name="Blankenburg K."/>
            <person name="Forbes L."/>
            <person name="Fu Q."/>
            <person name="Gubbala S."/>
            <person name="Hirani K."/>
            <person name="Jayaseelan J.C."/>
            <person name="Lara F."/>
            <person name="Munidasa M."/>
            <person name="Palculict T."/>
            <person name="Patil S."/>
            <person name="Pu L.-L."/>
            <person name="Saada N."/>
            <person name="Tang L."/>
            <person name="Weissenberger G."/>
            <person name="Zhu Y."/>
            <person name="Hemphill L."/>
            <person name="Shang Y."/>
            <person name="Youmans B."/>
            <person name="Ayvaz T."/>
            <person name="Ross M."/>
            <person name="Santibanez J."/>
            <person name="Aqrawi P."/>
            <person name="Gross S."/>
            <person name="Joshi V."/>
            <person name="Fowler G."/>
            <person name="Nazareth L."/>
            <person name="Reid J."/>
            <person name="Worley K."/>
            <person name="Petrosino J."/>
            <person name="Highlander S."/>
            <person name="Gibbs R."/>
        </authorList>
    </citation>
    <scope>NUCLEOTIDE SEQUENCE [LARGE SCALE GENOMIC DNA]</scope>
    <source>
        <strain evidence="2 3">ATCC 51599</strain>
    </source>
</reference>
<dbReference type="Pfam" id="PF08770">
    <property type="entry name" value="SoxZ"/>
    <property type="match status" value="1"/>
</dbReference>
<dbReference type="SUPFAM" id="SSF81296">
    <property type="entry name" value="E set domains"/>
    <property type="match status" value="1"/>
</dbReference>
<dbReference type="STRING" id="887898.HMPREF0551_0961"/>
<dbReference type="InterPro" id="IPR013783">
    <property type="entry name" value="Ig-like_fold"/>
</dbReference>
<dbReference type="Gene3D" id="2.60.40.10">
    <property type="entry name" value="Immunoglobulins"/>
    <property type="match status" value="1"/>
</dbReference>
<evidence type="ECO:0000313" key="2">
    <source>
        <dbReference type="EMBL" id="EFV95473.1"/>
    </source>
</evidence>
<sequence>MSTSTPPRIWTSTLTPKKGEMVRVRAQISHRMETGLRLDGHGQIKPRDIVTRFEARLGEGLLYSWEPGPATARNPYIEFTFLARESGELRLSWKGDGDFTLEATRTITVQ</sequence>